<organism evidence="1 2">
    <name type="scientific">Geoalkalibacter halelectricus</name>
    <dbReference type="NCBI Taxonomy" id="2847045"/>
    <lineage>
        <taxon>Bacteria</taxon>
        <taxon>Pseudomonadati</taxon>
        <taxon>Thermodesulfobacteriota</taxon>
        <taxon>Desulfuromonadia</taxon>
        <taxon>Desulfuromonadales</taxon>
        <taxon>Geoalkalibacteraceae</taxon>
        <taxon>Geoalkalibacter</taxon>
    </lineage>
</organism>
<dbReference type="Proteomes" id="UP001060414">
    <property type="component" value="Chromosome"/>
</dbReference>
<dbReference type="EMBL" id="CP092109">
    <property type="protein sequence ID" value="UWZ81247.1"/>
    <property type="molecule type" value="Genomic_DNA"/>
</dbReference>
<evidence type="ECO:0008006" key="3">
    <source>
        <dbReference type="Google" id="ProtNLM"/>
    </source>
</evidence>
<gene>
    <name evidence="1" type="ORF">L9S41_07615</name>
</gene>
<name>A0ABY5ZTG2_9BACT</name>
<dbReference type="RefSeq" id="WP_260749620.1">
    <property type="nucleotide sequence ID" value="NZ_CP092109.1"/>
</dbReference>
<protein>
    <recommendedName>
        <fullName evidence="3">Peptidase family U32</fullName>
    </recommendedName>
</protein>
<evidence type="ECO:0000313" key="2">
    <source>
        <dbReference type="Proteomes" id="UP001060414"/>
    </source>
</evidence>
<reference evidence="1" key="1">
    <citation type="journal article" date="2022" name="Environ. Microbiol.">
        <title>Geoalkalibacter halelectricus SAP #1 sp. nov. possessing extracellular electron transfer and mineral#reducing capabilities from a haloalkaline environment.</title>
        <authorList>
            <person name="Yadav S."/>
            <person name="Singh R."/>
            <person name="Sundharam S.S."/>
            <person name="Chaudhary S."/>
            <person name="Krishnamurthi S."/>
            <person name="Patil S.A."/>
        </authorList>
    </citation>
    <scope>NUCLEOTIDE SEQUENCE</scope>
    <source>
        <strain evidence="1">SAP-1</strain>
    </source>
</reference>
<accession>A0ABY5ZTG2</accession>
<evidence type="ECO:0000313" key="1">
    <source>
        <dbReference type="EMBL" id="UWZ81247.1"/>
    </source>
</evidence>
<sequence>MQRAVFLARLEGALPAGYERLYFGSEFCSWSFPALSEVEKALDEAHRRGLGFTLATPVLSEAFLPCLREVVARIGPRLRPGDEILISDWGALRLVREILPAVPLILGRVLSGQKRGAQILTLDLSPAAQAYFQQGAWYSAEACTLLDELNIHRIELDNLLQGIAALPAGLCGSLHFPYLFVTSTRSCPWREPGALEPCPAPCGEVFGLRSPREPLPMLQCGNTQFVRHEHLPAAPETLGIDRLVYHPRLPR</sequence>
<proteinExistence type="predicted"/>
<keyword evidence="2" id="KW-1185">Reference proteome</keyword>